<gene>
    <name evidence="7" type="ORF">A0H81_12888</name>
</gene>
<comment type="subcellular location">
    <subcellularLocation>
        <location evidence="1">Nucleus</location>
    </subcellularLocation>
</comment>
<evidence type="ECO:0000313" key="7">
    <source>
        <dbReference type="EMBL" id="OBZ67082.1"/>
    </source>
</evidence>
<organism evidence="7 8">
    <name type="scientific">Grifola frondosa</name>
    <name type="common">Maitake</name>
    <name type="synonym">Polyporus frondosus</name>
    <dbReference type="NCBI Taxonomy" id="5627"/>
    <lineage>
        <taxon>Eukaryota</taxon>
        <taxon>Fungi</taxon>
        <taxon>Dikarya</taxon>
        <taxon>Basidiomycota</taxon>
        <taxon>Agaricomycotina</taxon>
        <taxon>Agaricomycetes</taxon>
        <taxon>Polyporales</taxon>
        <taxon>Grifolaceae</taxon>
        <taxon>Grifola</taxon>
    </lineage>
</organism>
<keyword evidence="6" id="KW-0175">Coiled coil</keyword>
<reference evidence="7 8" key="1">
    <citation type="submission" date="2016-03" db="EMBL/GenBank/DDBJ databases">
        <title>Whole genome sequencing of Grifola frondosa 9006-11.</title>
        <authorList>
            <person name="Min B."/>
            <person name="Park H."/>
            <person name="Kim J.-G."/>
            <person name="Cho H."/>
            <person name="Oh Y.-L."/>
            <person name="Kong W.-S."/>
            <person name="Choi I.-G."/>
        </authorList>
    </citation>
    <scope>NUCLEOTIDE SEQUENCE [LARGE SCALE GENOMIC DNA]</scope>
    <source>
        <strain evidence="7 8">9006-11</strain>
    </source>
</reference>
<dbReference type="GO" id="GO:0005634">
    <property type="term" value="C:nucleus"/>
    <property type="evidence" value="ECO:0007669"/>
    <property type="project" value="UniProtKB-SubCell"/>
</dbReference>
<keyword evidence="5" id="KW-0539">Nucleus</keyword>
<dbReference type="STRING" id="5627.A0A1C7LQX0"/>
<name>A0A1C7LQX0_GRIFR</name>
<evidence type="ECO:0000313" key="8">
    <source>
        <dbReference type="Proteomes" id="UP000092993"/>
    </source>
</evidence>
<feature type="coiled-coil region" evidence="6">
    <location>
        <begin position="133"/>
        <end position="193"/>
    </location>
</feature>
<dbReference type="OMA" id="ETRSHIW"/>
<protein>
    <submittedName>
        <fullName evidence="7">Uncharacterized protein</fullName>
    </submittedName>
</protein>
<dbReference type="AlphaFoldDB" id="A0A1C7LQX0"/>
<proteinExistence type="predicted"/>
<dbReference type="PANTHER" id="PTHR15263:SF1">
    <property type="entry name" value="NF-KAPPA-B INHIBITOR-LIKE PROTEIN 1"/>
    <property type="match status" value="1"/>
</dbReference>
<evidence type="ECO:0000256" key="5">
    <source>
        <dbReference type="ARBA" id="ARBA00023242"/>
    </source>
</evidence>
<comment type="caution">
    <text evidence="7">The sequence shown here is derived from an EMBL/GenBank/DDBJ whole genome shotgun (WGS) entry which is preliminary data.</text>
</comment>
<keyword evidence="3" id="KW-0677">Repeat</keyword>
<evidence type="ECO:0000256" key="2">
    <source>
        <dbReference type="ARBA" id="ARBA00022553"/>
    </source>
</evidence>
<keyword evidence="2" id="KW-0597">Phosphoprotein</keyword>
<evidence type="ECO:0000256" key="3">
    <source>
        <dbReference type="ARBA" id="ARBA00022737"/>
    </source>
</evidence>
<dbReference type="OrthoDB" id="412109at2759"/>
<sequence>MPEPPYYYAQYAQHAHYHDRIRPSHSTSGSIGAFPRPSPPRRSCTLNVYELGHQESNPWEHMATTYAWVLEQEIADMARKNEETVRWVHQQQERDTRREQEALRTWMRDGLWDAFTERQNIWDETMRRTMRWQRETERTVQDELRRLQAYRRDAERRHMAYEKRRAAHDTRERERREKERERVKACRDEAERAAWNTYEARWAALTSAGDSDEELTFHSVPWPMFSPPRRVEDITSAKIAVFILSPQHSGRRTRKERIRQALRRWHPDRFVRLLGRVSEKDRVAVEEGIGIVTRCLNNLLERES</sequence>
<keyword evidence="8" id="KW-1185">Reference proteome</keyword>
<evidence type="ECO:0000256" key="6">
    <source>
        <dbReference type="SAM" id="Coils"/>
    </source>
</evidence>
<accession>A0A1C7LQX0</accession>
<dbReference type="GO" id="GO:0043124">
    <property type="term" value="P:negative regulation of canonical NF-kappaB signal transduction"/>
    <property type="evidence" value="ECO:0007669"/>
    <property type="project" value="InterPro"/>
</dbReference>
<dbReference type="InterPro" id="IPR038753">
    <property type="entry name" value="NFKBIL1"/>
</dbReference>
<dbReference type="EMBL" id="LUGG01000025">
    <property type="protein sequence ID" value="OBZ67082.1"/>
    <property type="molecule type" value="Genomic_DNA"/>
</dbReference>
<dbReference type="PANTHER" id="PTHR15263">
    <property type="entry name" value="I-KAPPA-B-LIKE PROTEIN IKBL"/>
    <property type="match status" value="1"/>
</dbReference>
<evidence type="ECO:0000256" key="1">
    <source>
        <dbReference type="ARBA" id="ARBA00004123"/>
    </source>
</evidence>
<evidence type="ECO:0000256" key="4">
    <source>
        <dbReference type="ARBA" id="ARBA00023043"/>
    </source>
</evidence>
<keyword evidence="4" id="KW-0040">ANK repeat</keyword>
<dbReference type="Proteomes" id="UP000092993">
    <property type="component" value="Unassembled WGS sequence"/>
</dbReference>